<name>A0ABR8WKW7_9FLAO</name>
<sequence length="90" mass="9523">MSSKRNGLLALLGVGAVAWWKYKNSTPEQKQAVKDTLNTAKDNFSKFGTDLKSKATDMASQVQDKVAGATNSNPATADAGAPDTQNQSSF</sequence>
<feature type="compositionally biased region" description="Polar residues" evidence="1">
    <location>
        <begin position="58"/>
        <end position="75"/>
    </location>
</feature>
<accession>A0ABR8WKW7</accession>
<dbReference type="RefSeq" id="WP_251832719.1">
    <property type="nucleotide sequence ID" value="NZ_JACSPS010000001.1"/>
</dbReference>
<proteinExistence type="predicted"/>
<organism evidence="2 3">
    <name type="scientific">Kaistella pullorum</name>
    <dbReference type="NCBI Taxonomy" id="2763074"/>
    <lineage>
        <taxon>Bacteria</taxon>
        <taxon>Pseudomonadati</taxon>
        <taxon>Bacteroidota</taxon>
        <taxon>Flavobacteriia</taxon>
        <taxon>Flavobacteriales</taxon>
        <taxon>Weeksellaceae</taxon>
        <taxon>Chryseobacterium group</taxon>
        <taxon>Kaistella</taxon>
    </lineage>
</organism>
<comment type="caution">
    <text evidence="2">The sequence shown here is derived from an EMBL/GenBank/DDBJ whole genome shotgun (WGS) entry which is preliminary data.</text>
</comment>
<evidence type="ECO:0000256" key="1">
    <source>
        <dbReference type="SAM" id="MobiDB-lite"/>
    </source>
</evidence>
<keyword evidence="3" id="KW-1185">Reference proteome</keyword>
<feature type="region of interest" description="Disordered" evidence="1">
    <location>
        <begin position="55"/>
        <end position="90"/>
    </location>
</feature>
<protein>
    <submittedName>
        <fullName evidence="2">YtxH domain-containing protein</fullName>
    </submittedName>
</protein>
<evidence type="ECO:0000313" key="3">
    <source>
        <dbReference type="Proteomes" id="UP000626242"/>
    </source>
</evidence>
<dbReference type="Proteomes" id="UP000626242">
    <property type="component" value="Unassembled WGS sequence"/>
</dbReference>
<gene>
    <name evidence="2" type="ORF">H9628_03455</name>
</gene>
<reference evidence="2 3" key="1">
    <citation type="submission" date="2020-08" db="EMBL/GenBank/DDBJ databases">
        <title>A Genomic Blueprint of the Chicken Gut Microbiome.</title>
        <authorList>
            <person name="Gilroy R."/>
            <person name="Ravi A."/>
            <person name="Getino M."/>
            <person name="Pursley I."/>
            <person name="Horton D.L."/>
            <person name="Alikhan N.-F."/>
            <person name="Baker D."/>
            <person name="Gharbi K."/>
            <person name="Hall N."/>
            <person name="Watson M."/>
            <person name="Adriaenssens E.M."/>
            <person name="Foster-Nyarko E."/>
            <person name="Jarju S."/>
            <person name="Secka A."/>
            <person name="Antonio M."/>
            <person name="Oren A."/>
            <person name="Chaudhuri R."/>
            <person name="La Ragione R.M."/>
            <person name="Hildebrand F."/>
            <person name="Pallen M.J."/>
        </authorList>
    </citation>
    <scope>NUCLEOTIDE SEQUENCE [LARGE SCALE GENOMIC DNA]</scope>
    <source>
        <strain evidence="2 3">Sa1CVA4</strain>
    </source>
</reference>
<dbReference type="EMBL" id="JACSPS010000001">
    <property type="protein sequence ID" value="MBD8017518.1"/>
    <property type="molecule type" value="Genomic_DNA"/>
</dbReference>
<evidence type="ECO:0000313" key="2">
    <source>
        <dbReference type="EMBL" id="MBD8017518.1"/>
    </source>
</evidence>